<feature type="domain" description="Condensin-2 complex subunit H2 C-terminal" evidence="9">
    <location>
        <begin position="365"/>
        <end position="457"/>
    </location>
</feature>
<dbReference type="GO" id="GO:0051306">
    <property type="term" value="P:mitotic sister chromatid separation"/>
    <property type="evidence" value="ECO:0007669"/>
    <property type="project" value="TreeGrafter"/>
</dbReference>
<keyword evidence="4" id="KW-0226">DNA condensation</keyword>
<dbReference type="InterPro" id="IPR031739">
    <property type="entry name" value="Ncaph2"/>
</dbReference>
<evidence type="ECO:0000259" key="8">
    <source>
        <dbReference type="Pfam" id="PF06278"/>
    </source>
</evidence>
<dbReference type="EMBL" id="VCEB01000009">
    <property type="protein sequence ID" value="KAB0373418.1"/>
    <property type="molecule type" value="Genomic_DNA"/>
</dbReference>
<dbReference type="PANTHER" id="PTHR14324">
    <property type="entry name" value="CONDENSIN-2 COMPLEX SUBUNIT H2"/>
    <property type="match status" value="1"/>
</dbReference>
<gene>
    <name evidence="10" type="ORF">FD755_015077</name>
</gene>
<evidence type="ECO:0000259" key="9">
    <source>
        <dbReference type="Pfam" id="PF16858"/>
    </source>
</evidence>
<comment type="caution">
    <text evidence="10">The sequence shown here is derived from an EMBL/GenBank/DDBJ whole genome shotgun (WGS) entry which is preliminary data.</text>
</comment>
<comment type="subcellular location">
    <subcellularLocation>
        <location evidence="1">Nucleus</location>
    </subcellularLocation>
</comment>
<evidence type="ECO:0000256" key="7">
    <source>
        <dbReference type="SAM" id="MobiDB-lite"/>
    </source>
</evidence>
<dbReference type="GO" id="GO:0003682">
    <property type="term" value="F:chromatin binding"/>
    <property type="evidence" value="ECO:0007669"/>
    <property type="project" value="TreeGrafter"/>
</dbReference>
<evidence type="ECO:0000256" key="2">
    <source>
        <dbReference type="ARBA" id="ARBA00007844"/>
    </source>
</evidence>
<reference evidence="10 11" key="1">
    <citation type="submission" date="2019-06" db="EMBL/GenBank/DDBJ databases">
        <title>Discovery of a novel chromosome fission-fusion reversal in muntjac.</title>
        <authorList>
            <person name="Mudd A.B."/>
            <person name="Bredeson J.V."/>
            <person name="Baum R."/>
            <person name="Hockemeyer D."/>
            <person name="Rokhsar D.S."/>
        </authorList>
    </citation>
    <scope>NUCLEOTIDE SEQUENCE [LARGE SCALE GENOMIC DNA]</scope>
    <source>
        <strain evidence="10">UCam_UCB_Mr</strain>
        <tissue evidence="10">Fibroblast cell line</tissue>
    </source>
</reference>
<dbReference type="InterPro" id="IPR009378">
    <property type="entry name" value="H2_N"/>
</dbReference>
<evidence type="ECO:0000256" key="6">
    <source>
        <dbReference type="ARBA" id="ARBA00030479"/>
    </source>
</evidence>
<dbReference type="PANTHER" id="PTHR14324:SF3">
    <property type="entry name" value="CONDENSIN-2 COMPLEX SUBUNIT H2"/>
    <property type="match status" value="1"/>
</dbReference>
<feature type="compositionally biased region" description="Basic and acidic residues" evidence="7">
    <location>
        <begin position="320"/>
        <end position="334"/>
    </location>
</feature>
<feature type="region of interest" description="Disordered" evidence="7">
    <location>
        <begin position="320"/>
        <end position="342"/>
    </location>
</feature>
<feature type="region of interest" description="Disordered" evidence="7">
    <location>
        <begin position="194"/>
        <end position="228"/>
    </location>
</feature>
<dbReference type="GO" id="GO:0010032">
    <property type="term" value="P:meiotic chromosome condensation"/>
    <property type="evidence" value="ECO:0007669"/>
    <property type="project" value="TreeGrafter"/>
</dbReference>
<evidence type="ECO:0000256" key="1">
    <source>
        <dbReference type="ARBA" id="ARBA00004123"/>
    </source>
</evidence>
<dbReference type="GO" id="GO:0005634">
    <property type="term" value="C:nucleus"/>
    <property type="evidence" value="ECO:0007669"/>
    <property type="project" value="UniProtKB-SubCell"/>
</dbReference>
<name>A0A5N3XH19_MUNRE</name>
<keyword evidence="11" id="KW-1185">Reference proteome</keyword>
<dbReference type="Proteomes" id="UP000326062">
    <property type="component" value="Chromosome 11"/>
</dbReference>
<evidence type="ECO:0000256" key="4">
    <source>
        <dbReference type="ARBA" id="ARBA00023067"/>
    </source>
</evidence>
<proteinExistence type="inferred from homology"/>
<comment type="similarity">
    <text evidence="2">Belongs to the CND2 H2 (condensin-2 subunit 2) family.</text>
</comment>
<dbReference type="Pfam" id="PF06278">
    <property type="entry name" value="CNDH2_N"/>
    <property type="match status" value="1"/>
</dbReference>
<evidence type="ECO:0000256" key="3">
    <source>
        <dbReference type="ARBA" id="ARBA00016903"/>
    </source>
</evidence>
<keyword evidence="5" id="KW-0539">Nucleus</keyword>
<dbReference type="AlphaFoldDB" id="A0A5N3XH19"/>
<organism evidence="10 11">
    <name type="scientific">Muntiacus reevesi</name>
    <name type="common">Reeves' muntjac</name>
    <name type="synonym">Cervus reevesi</name>
    <dbReference type="NCBI Taxonomy" id="9886"/>
    <lineage>
        <taxon>Eukaryota</taxon>
        <taxon>Metazoa</taxon>
        <taxon>Chordata</taxon>
        <taxon>Craniata</taxon>
        <taxon>Vertebrata</taxon>
        <taxon>Euteleostomi</taxon>
        <taxon>Mammalia</taxon>
        <taxon>Eutheria</taxon>
        <taxon>Laurasiatheria</taxon>
        <taxon>Artiodactyla</taxon>
        <taxon>Ruminantia</taxon>
        <taxon>Pecora</taxon>
        <taxon>Cervidae</taxon>
        <taxon>Muntiacinae</taxon>
        <taxon>Muntiacus</taxon>
    </lineage>
</organism>
<evidence type="ECO:0000256" key="5">
    <source>
        <dbReference type="ARBA" id="ARBA00023242"/>
    </source>
</evidence>
<sequence length="480" mass="53940">MQGTQVRSLGWEIPWRRLDQICLSFDKGQTTVNFTETAQLMRGSACIYSRKADYLSSPVHQALDFLSDKKRAKQPFSEPEDGTLGEISSRAPQEAAHKFPSVDDLSDSCVNAALRGDQLPSGTPIRLLPDAPVAPDEMNSSPLHSRQGEDFRMNPSPTITLLLEPVGGSLMEALPPRNQQEPGRVEEQPMEVSACGSPGRVLSISQEPGASPEGPAPRSGGAEEKEALEPASWLKETAGPWQGLEPFDSLDSEPFRKGRPYFRKGAVKLQDFHQWYPAAYADHADSRRPWRKGPSFTAMEVLCWKHVREQLETLQKLQRRKEDCQKDSAEDPRAAGDFLESEGYPEPGEDAATEAAAMPVSLRCEELVQKNLELFVTTSKQELIQETELKQHVRDWEDTIQSLLQEQEEHVPFDIHTYGDQVVSRFSSLNHWHPFAKLLAGQPAFEVCRSMLASLQLRWPVDTMSVRLLTYQRAHEHFQT</sequence>
<feature type="domain" description="Condensin II complex subunit H2 N-terminal" evidence="8">
    <location>
        <begin position="17"/>
        <end position="105"/>
    </location>
</feature>
<dbReference type="GO" id="GO:0000796">
    <property type="term" value="C:condensin complex"/>
    <property type="evidence" value="ECO:0007669"/>
    <property type="project" value="TreeGrafter"/>
</dbReference>
<feature type="region of interest" description="Disordered" evidence="7">
    <location>
        <begin position="70"/>
        <end position="102"/>
    </location>
</feature>
<dbReference type="InterPro" id="IPR031737">
    <property type="entry name" value="CNDH2_C"/>
</dbReference>
<evidence type="ECO:0000313" key="10">
    <source>
        <dbReference type="EMBL" id="KAB0373418.1"/>
    </source>
</evidence>
<protein>
    <recommendedName>
        <fullName evidence="3">Condensin-2 complex subunit H2</fullName>
    </recommendedName>
    <alternativeName>
        <fullName evidence="6">Non-SMC condensin II complex subunit H2</fullName>
    </alternativeName>
</protein>
<dbReference type="Pfam" id="PF16858">
    <property type="entry name" value="CNDH2_C"/>
    <property type="match status" value="1"/>
</dbReference>
<accession>A0A5N3XH19</accession>
<evidence type="ECO:0000313" key="11">
    <source>
        <dbReference type="Proteomes" id="UP000326062"/>
    </source>
</evidence>